<protein>
    <submittedName>
        <fullName evidence="2">Cytoplasmic protein</fullName>
    </submittedName>
</protein>
<comment type="caution">
    <text evidence="2">The sequence shown here is derived from an EMBL/GenBank/DDBJ whole genome shotgun (WGS) entry which is preliminary data.</text>
</comment>
<dbReference type="EMBL" id="AJWY01008600">
    <property type="protein sequence ID" value="EKC60754.1"/>
    <property type="molecule type" value="Genomic_DNA"/>
</dbReference>
<dbReference type="AlphaFoldDB" id="K1SZD4"/>
<organism evidence="2">
    <name type="scientific">human gut metagenome</name>
    <dbReference type="NCBI Taxonomy" id="408170"/>
    <lineage>
        <taxon>unclassified sequences</taxon>
        <taxon>metagenomes</taxon>
        <taxon>organismal metagenomes</taxon>
    </lineage>
</organism>
<evidence type="ECO:0000313" key="2">
    <source>
        <dbReference type="EMBL" id="EKC60754.1"/>
    </source>
</evidence>
<gene>
    <name evidence="2" type="ORF">LEA_12704</name>
</gene>
<feature type="region of interest" description="Disordered" evidence="1">
    <location>
        <begin position="27"/>
        <end position="59"/>
    </location>
</feature>
<name>K1SZD4_9ZZZZ</name>
<sequence length="132" mass="15044">MKSKRKIDNEIIELTDEELDEIFADDDFDNGEEDGEIRSFHFSNPDPYAKVKPRPDDAPKREFSFDEKGSIVVKNPSAFWLPDVKIVEEHGGTEYTVTGSYEGAETLDKKLRRIMEQNAADDKNGITEDADE</sequence>
<accession>K1SZD4</accession>
<evidence type="ECO:0000256" key="1">
    <source>
        <dbReference type="SAM" id="MobiDB-lite"/>
    </source>
</evidence>
<reference evidence="2" key="1">
    <citation type="journal article" date="2013" name="Environ. Microbiol.">
        <title>Microbiota from the distal guts of lean and obese adolescents exhibit partial functional redundancy besides clear differences in community structure.</title>
        <authorList>
            <person name="Ferrer M."/>
            <person name="Ruiz A."/>
            <person name="Lanza F."/>
            <person name="Haange S.B."/>
            <person name="Oberbach A."/>
            <person name="Till H."/>
            <person name="Bargiela R."/>
            <person name="Campoy C."/>
            <person name="Segura M.T."/>
            <person name="Richter M."/>
            <person name="von Bergen M."/>
            <person name="Seifert J."/>
            <person name="Suarez A."/>
        </authorList>
    </citation>
    <scope>NUCLEOTIDE SEQUENCE</scope>
</reference>
<proteinExistence type="predicted"/>